<evidence type="ECO:0000259" key="1">
    <source>
        <dbReference type="PROSITE" id="PS51480"/>
    </source>
</evidence>
<dbReference type="RefSeq" id="WP_192280902.1">
    <property type="nucleotide sequence ID" value="NZ_JACZDF010000006.1"/>
</dbReference>
<organism evidence="2 3">
    <name type="scientific">Flavimobilis rhizosphaerae</name>
    <dbReference type="NCBI Taxonomy" id="2775421"/>
    <lineage>
        <taxon>Bacteria</taxon>
        <taxon>Bacillati</taxon>
        <taxon>Actinomycetota</taxon>
        <taxon>Actinomycetes</taxon>
        <taxon>Micrococcales</taxon>
        <taxon>Jonesiaceae</taxon>
        <taxon>Flavimobilis</taxon>
    </lineage>
</organism>
<protein>
    <submittedName>
        <fullName evidence="2">DAK2 domain-containing protein</fullName>
    </submittedName>
</protein>
<dbReference type="Gene3D" id="1.25.40.340">
    <property type="match status" value="1"/>
</dbReference>
<dbReference type="PROSITE" id="PS51480">
    <property type="entry name" value="DHAL"/>
    <property type="match status" value="1"/>
</dbReference>
<comment type="caution">
    <text evidence="2">The sequence shown here is derived from an EMBL/GenBank/DDBJ whole genome shotgun (WGS) entry which is preliminary data.</text>
</comment>
<dbReference type="SMART" id="SM01120">
    <property type="entry name" value="Dak2"/>
    <property type="match status" value="1"/>
</dbReference>
<dbReference type="Pfam" id="PF02734">
    <property type="entry name" value="Dak2"/>
    <property type="match status" value="1"/>
</dbReference>
<feature type="domain" description="DhaL" evidence="1">
    <location>
        <begin position="8"/>
        <end position="210"/>
    </location>
</feature>
<dbReference type="PANTHER" id="PTHR33434">
    <property type="entry name" value="DEGV DOMAIN-CONTAINING PROTEIN DR_1986-RELATED"/>
    <property type="match status" value="1"/>
</dbReference>
<dbReference type="SMART" id="SM01121">
    <property type="entry name" value="Dak1_2"/>
    <property type="match status" value="1"/>
</dbReference>
<dbReference type="InterPro" id="IPR004007">
    <property type="entry name" value="DhaL_dom"/>
</dbReference>
<evidence type="ECO:0000313" key="3">
    <source>
        <dbReference type="Proteomes" id="UP000642107"/>
    </source>
</evidence>
<dbReference type="Proteomes" id="UP000642107">
    <property type="component" value="Unassembled WGS sequence"/>
</dbReference>
<gene>
    <name evidence="2" type="ORF">IGS67_11040</name>
</gene>
<dbReference type="EMBL" id="JACZDF010000006">
    <property type="protein sequence ID" value="MBD9700020.1"/>
    <property type="molecule type" value="Genomic_DNA"/>
</dbReference>
<sequence>MEARLDAAAVRRWADLAVAALERARERIDAANVFPVADSDTGTNMLLTLAAARRAVDDAEDDAAGALLDLARGALLAARGNSGIILSELLRGLAVGAERATRDHGPSGHLAGLDAAGVAIALRTGAGAARAAVARPAPGTILTAADAAASAAERAAADSGATAAAVVREAVAGARTAVLGSPDELDVLAHHGVLDAGAFGLTLVLAALRDALTDPATRDAAASAVDLPDDLAASGGRRDVGTLHPGHVVAAGEADGAFEVMYVVEADTDGGDLADGLRARLRAVGESVVVVGGDGVWQAHVHTDTPAAALEAAEGAGLRQVCVRSLLVPPGDVGVVAGVRSPGLLADAAGTGAVVLARTDRPWTPSELVRVLEDTGRSHIVTVLRSDSVATLRRSLHRMPGVTVEAVVVPDDLHVVAALTAREESLGQHGDEARALEDMRAAVAALRWCDLDVRTADVAAGLTSLGEPGDVGLAMVLVGGGVPADDLATCRAHLKARPGLDVVELFSGRDDTVLRVGLL</sequence>
<proteinExistence type="predicted"/>
<name>A0ABR9DSB0_9MICO</name>
<dbReference type="InterPro" id="IPR036117">
    <property type="entry name" value="DhaL_dom_sf"/>
</dbReference>
<accession>A0ABR9DSB0</accession>
<dbReference type="PANTHER" id="PTHR33434:SF4">
    <property type="entry name" value="PHOSPHATASE PROTEIN"/>
    <property type="match status" value="1"/>
</dbReference>
<dbReference type="InterPro" id="IPR033470">
    <property type="entry name" value="FakA-like_C"/>
</dbReference>
<keyword evidence="3" id="KW-1185">Reference proteome</keyword>
<dbReference type="InterPro" id="IPR050270">
    <property type="entry name" value="DegV_domain_contain"/>
</dbReference>
<dbReference type="Pfam" id="PF21645">
    <property type="entry name" value="FakA-like_M"/>
    <property type="match status" value="1"/>
</dbReference>
<dbReference type="SUPFAM" id="SSF101473">
    <property type="entry name" value="DhaL-like"/>
    <property type="match status" value="1"/>
</dbReference>
<evidence type="ECO:0000313" key="2">
    <source>
        <dbReference type="EMBL" id="MBD9700020.1"/>
    </source>
</evidence>
<reference evidence="2 3" key="1">
    <citation type="submission" date="2020-09" db="EMBL/GenBank/DDBJ databases">
        <title>Flavimobilis rhizosphaerae sp. nov., isolated from rhizosphere soil of Spartina alterniflora.</title>
        <authorList>
            <person name="Hanqin C."/>
        </authorList>
    </citation>
    <scope>NUCLEOTIDE SEQUENCE [LARGE SCALE GENOMIC DNA]</scope>
    <source>
        <strain evidence="2 3">GY 10621</strain>
    </source>
</reference>
<dbReference type="InterPro" id="IPR048394">
    <property type="entry name" value="FakA-like_M"/>
</dbReference>